<evidence type="ECO:0000313" key="5">
    <source>
        <dbReference type="Proteomes" id="UP000321113"/>
    </source>
</evidence>
<dbReference type="GO" id="GO:0003700">
    <property type="term" value="F:DNA-binding transcription factor activity"/>
    <property type="evidence" value="ECO:0007669"/>
    <property type="project" value="InterPro"/>
</dbReference>
<dbReference type="Gene3D" id="3.40.50.880">
    <property type="match status" value="1"/>
</dbReference>
<sequence length="319" mass="35132">MNKHTIAIVAVDNISAFHVSVPCLVFQDVFIQQQSMFDLCLCSENAADVSLSSGFTISIEKDLSFIDSADIVVIPSWPNALPEPSKALLDKLIEAHQRGATIVGLCLGAYVVAKTGLLDKKKATTHWAFSEKFKQDFPNVSIDCNPLFIEQGNIITSAGTAASLDCCLHIVRRLHGNEIASTIARTMVTAPFRNGGQKQYIPSPIDKRADTSVSFVLVINEIAQNLGNSYDLDSVAAQCAMSRRTFTRQFKAQYGCSFGEWLTQQRLDLSQTLLESTDYSISTVAELIGIGSDSVFRKHFKKAYHVSPTQWRAVFRANI</sequence>
<keyword evidence="1" id="KW-0805">Transcription regulation</keyword>
<dbReference type="InterPro" id="IPR018060">
    <property type="entry name" value="HTH_AraC"/>
</dbReference>
<comment type="caution">
    <text evidence="4">The sequence shown here is derived from an EMBL/GenBank/DDBJ whole genome shotgun (WGS) entry which is preliminary data.</text>
</comment>
<gene>
    <name evidence="4" type="ORF">VSU01S_28930</name>
</gene>
<reference evidence="4 5" key="1">
    <citation type="submission" date="2019-07" db="EMBL/GenBank/DDBJ databases">
        <title>Whole genome shotgun sequence of Vibrio superstes NBRC 103154.</title>
        <authorList>
            <person name="Hosoyama A."/>
            <person name="Uohara A."/>
            <person name="Ohji S."/>
            <person name="Ichikawa N."/>
        </authorList>
    </citation>
    <scope>NUCLEOTIDE SEQUENCE [LARGE SCALE GENOMIC DNA]</scope>
    <source>
        <strain evidence="4 5">NBRC 103154</strain>
    </source>
</reference>
<dbReference type="CDD" id="cd03137">
    <property type="entry name" value="GATase1_AraC_1"/>
    <property type="match status" value="1"/>
</dbReference>
<dbReference type="EMBL" id="BJXK01000012">
    <property type="protein sequence ID" value="GEM80648.1"/>
    <property type="molecule type" value="Genomic_DNA"/>
</dbReference>
<evidence type="ECO:0000313" key="4">
    <source>
        <dbReference type="EMBL" id="GEM80648.1"/>
    </source>
</evidence>
<dbReference type="PANTHER" id="PTHR43130">
    <property type="entry name" value="ARAC-FAMILY TRANSCRIPTIONAL REGULATOR"/>
    <property type="match status" value="1"/>
</dbReference>
<dbReference type="GO" id="GO:0043565">
    <property type="term" value="F:sequence-specific DNA binding"/>
    <property type="evidence" value="ECO:0007669"/>
    <property type="project" value="InterPro"/>
</dbReference>
<dbReference type="AlphaFoldDB" id="A0A511QTF4"/>
<dbReference type="OrthoDB" id="9803764at2"/>
<dbReference type="Pfam" id="PF12833">
    <property type="entry name" value="HTH_18"/>
    <property type="match status" value="1"/>
</dbReference>
<evidence type="ECO:0000259" key="3">
    <source>
        <dbReference type="PROSITE" id="PS01124"/>
    </source>
</evidence>
<dbReference type="Pfam" id="PF01965">
    <property type="entry name" value="DJ-1_PfpI"/>
    <property type="match status" value="1"/>
</dbReference>
<evidence type="ECO:0000256" key="2">
    <source>
        <dbReference type="ARBA" id="ARBA00023163"/>
    </source>
</evidence>
<dbReference type="Proteomes" id="UP000321113">
    <property type="component" value="Unassembled WGS sequence"/>
</dbReference>
<feature type="domain" description="HTH araC/xylS-type" evidence="3">
    <location>
        <begin position="216"/>
        <end position="314"/>
    </location>
</feature>
<dbReference type="InterPro" id="IPR029062">
    <property type="entry name" value="Class_I_gatase-like"/>
</dbReference>
<dbReference type="SMART" id="SM00342">
    <property type="entry name" value="HTH_ARAC"/>
    <property type="match status" value="1"/>
</dbReference>
<protein>
    <submittedName>
        <fullName evidence="4">AraC family transcriptional regulator</fullName>
    </submittedName>
</protein>
<dbReference type="PANTHER" id="PTHR43130:SF3">
    <property type="entry name" value="HTH-TYPE TRANSCRIPTIONAL REGULATOR RV1931C"/>
    <property type="match status" value="1"/>
</dbReference>
<accession>A0A511QTF4</accession>
<dbReference type="InterPro" id="IPR009057">
    <property type="entry name" value="Homeodomain-like_sf"/>
</dbReference>
<dbReference type="PROSITE" id="PS01124">
    <property type="entry name" value="HTH_ARAC_FAMILY_2"/>
    <property type="match status" value="1"/>
</dbReference>
<dbReference type="InterPro" id="IPR052158">
    <property type="entry name" value="INH-QAR"/>
</dbReference>
<keyword evidence="5" id="KW-1185">Reference proteome</keyword>
<proteinExistence type="predicted"/>
<dbReference type="Gene3D" id="1.10.10.60">
    <property type="entry name" value="Homeodomain-like"/>
    <property type="match status" value="1"/>
</dbReference>
<evidence type="ECO:0000256" key="1">
    <source>
        <dbReference type="ARBA" id="ARBA00023015"/>
    </source>
</evidence>
<keyword evidence="2" id="KW-0804">Transcription</keyword>
<organism evidence="4 5">
    <name type="scientific">Vibrio superstes NBRC 103154</name>
    <dbReference type="NCBI Taxonomy" id="1219062"/>
    <lineage>
        <taxon>Bacteria</taxon>
        <taxon>Pseudomonadati</taxon>
        <taxon>Pseudomonadota</taxon>
        <taxon>Gammaproteobacteria</taxon>
        <taxon>Vibrionales</taxon>
        <taxon>Vibrionaceae</taxon>
        <taxon>Vibrio</taxon>
    </lineage>
</organism>
<dbReference type="InterPro" id="IPR002818">
    <property type="entry name" value="DJ-1/PfpI"/>
</dbReference>
<name>A0A511QTF4_9VIBR</name>
<dbReference type="SUPFAM" id="SSF46689">
    <property type="entry name" value="Homeodomain-like"/>
    <property type="match status" value="2"/>
</dbReference>
<dbReference type="RefSeq" id="WP_119010467.1">
    <property type="nucleotide sequence ID" value="NZ_BJXK01000012.1"/>
</dbReference>
<dbReference type="SUPFAM" id="SSF52317">
    <property type="entry name" value="Class I glutamine amidotransferase-like"/>
    <property type="match status" value="1"/>
</dbReference>